<evidence type="ECO:0000313" key="2">
    <source>
        <dbReference type="EMBL" id="VDN38228.1"/>
    </source>
</evidence>
<dbReference type="AlphaFoldDB" id="A0A3P7NR40"/>
<evidence type="ECO:0000313" key="3">
    <source>
        <dbReference type="Proteomes" id="UP000281553"/>
    </source>
</evidence>
<keyword evidence="3" id="KW-1185">Reference proteome</keyword>
<feature type="non-terminal residue" evidence="2">
    <location>
        <position position="70"/>
    </location>
</feature>
<feature type="compositionally biased region" description="Pro residues" evidence="1">
    <location>
        <begin position="58"/>
        <end position="70"/>
    </location>
</feature>
<gene>
    <name evidence="2" type="ORF">DILT_LOCUS17555</name>
</gene>
<organism evidence="2 3">
    <name type="scientific">Dibothriocephalus latus</name>
    <name type="common">Fish tapeworm</name>
    <name type="synonym">Diphyllobothrium latum</name>
    <dbReference type="NCBI Taxonomy" id="60516"/>
    <lineage>
        <taxon>Eukaryota</taxon>
        <taxon>Metazoa</taxon>
        <taxon>Spiralia</taxon>
        <taxon>Lophotrochozoa</taxon>
        <taxon>Platyhelminthes</taxon>
        <taxon>Cestoda</taxon>
        <taxon>Eucestoda</taxon>
        <taxon>Diphyllobothriidea</taxon>
        <taxon>Diphyllobothriidae</taxon>
        <taxon>Dibothriocephalus</taxon>
    </lineage>
</organism>
<feature type="compositionally biased region" description="Low complexity" evidence="1">
    <location>
        <begin position="46"/>
        <end position="57"/>
    </location>
</feature>
<reference evidence="2 3" key="1">
    <citation type="submission" date="2018-11" db="EMBL/GenBank/DDBJ databases">
        <authorList>
            <consortium name="Pathogen Informatics"/>
        </authorList>
    </citation>
    <scope>NUCLEOTIDE SEQUENCE [LARGE SCALE GENOMIC DNA]</scope>
</reference>
<evidence type="ECO:0000256" key="1">
    <source>
        <dbReference type="SAM" id="MobiDB-lite"/>
    </source>
</evidence>
<feature type="region of interest" description="Disordered" evidence="1">
    <location>
        <begin position="1"/>
        <end position="70"/>
    </location>
</feature>
<proteinExistence type="predicted"/>
<name>A0A3P7NR40_DIBLA</name>
<accession>A0A3P7NR40</accession>
<protein>
    <submittedName>
        <fullName evidence="2">Uncharacterized protein</fullName>
    </submittedName>
</protein>
<sequence length="70" mass="7292">MCCVTPTVSGRPFPSPARRRASGLSIRPEAEEEEKQALPATGANKMPPAAAAAVGMHPHPPSLRSPLLPP</sequence>
<dbReference type="EMBL" id="UYRU01092675">
    <property type="protein sequence ID" value="VDN38228.1"/>
    <property type="molecule type" value="Genomic_DNA"/>
</dbReference>
<dbReference type="Proteomes" id="UP000281553">
    <property type="component" value="Unassembled WGS sequence"/>
</dbReference>